<feature type="signal peptide" evidence="9">
    <location>
        <begin position="1"/>
        <end position="28"/>
    </location>
</feature>
<dbReference type="GO" id="GO:0005829">
    <property type="term" value="C:cytosol"/>
    <property type="evidence" value="ECO:0007669"/>
    <property type="project" value="TreeGrafter"/>
</dbReference>
<dbReference type="InterPro" id="IPR017459">
    <property type="entry name" value="Glycosyl_Trfase_fam3_N_dom"/>
</dbReference>
<dbReference type="Gene3D" id="1.20.970.10">
    <property type="entry name" value="Transferase, Pyrimidine Nucleoside Phosphorylase, Chain C"/>
    <property type="match status" value="1"/>
</dbReference>
<evidence type="ECO:0000256" key="7">
    <source>
        <dbReference type="ARBA" id="ARBA00023141"/>
    </source>
</evidence>
<dbReference type="EC" id="2.4.2.18" evidence="2"/>
<dbReference type="Gene3D" id="3.40.1030.10">
    <property type="entry name" value="Nucleoside phosphorylase/phosphoribosyltransferase catalytic domain"/>
    <property type="match status" value="1"/>
</dbReference>
<dbReference type="EMBL" id="JAFCMP010000022">
    <property type="protein sequence ID" value="KAG5191205.1"/>
    <property type="molecule type" value="Genomic_DNA"/>
</dbReference>
<comment type="caution">
    <text evidence="12">The sequence shown here is derived from an EMBL/GenBank/DDBJ whole genome shotgun (WGS) entry which is preliminary data.</text>
</comment>
<dbReference type="InterPro" id="IPR005940">
    <property type="entry name" value="Anthranilate_Pribosyl_Tfrase"/>
</dbReference>
<keyword evidence="4 12" id="KW-0328">Glycosyltransferase</keyword>
<dbReference type="GO" id="GO:0004048">
    <property type="term" value="F:anthranilate phosphoribosyltransferase activity"/>
    <property type="evidence" value="ECO:0007669"/>
    <property type="project" value="UniProtKB-EC"/>
</dbReference>
<dbReference type="InterPro" id="IPR036320">
    <property type="entry name" value="Glycosyl_Trfase_fam3_N_dom_sf"/>
</dbReference>
<accession>A0A835ZCJ6</accession>
<feature type="domain" description="Glycosyl transferase family 3" evidence="10">
    <location>
        <begin position="132"/>
        <end position="392"/>
    </location>
</feature>
<evidence type="ECO:0000256" key="1">
    <source>
        <dbReference type="ARBA" id="ARBA00004907"/>
    </source>
</evidence>
<evidence type="ECO:0000256" key="4">
    <source>
        <dbReference type="ARBA" id="ARBA00022676"/>
    </source>
</evidence>
<dbReference type="SUPFAM" id="SSF47648">
    <property type="entry name" value="Nucleoside phosphorylase/phosphoribosyltransferase N-terminal domain"/>
    <property type="match status" value="1"/>
</dbReference>
<dbReference type="InterPro" id="IPR000312">
    <property type="entry name" value="Glycosyl_Trfase_fam3"/>
</dbReference>
<reference evidence="12" key="1">
    <citation type="submission" date="2021-02" db="EMBL/GenBank/DDBJ databases">
        <title>First Annotated Genome of the Yellow-green Alga Tribonema minus.</title>
        <authorList>
            <person name="Mahan K.M."/>
        </authorList>
    </citation>
    <scope>NUCLEOTIDE SEQUENCE</scope>
    <source>
        <strain evidence="12">UTEX B ZZ1240</strain>
    </source>
</reference>
<organism evidence="12 13">
    <name type="scientific">Tribonema minus</name>
    <dbReference type="NCBI Taxonomy" id="303371"/>
    <lineage>
        <taxon>Eukaryota</taxon>
        <taxon>Sar</taxon>
        <taxon>Stramenopiles</taxon>
        <taxon>Ochrophyta</taxon>
        <taxon>PX clade</taxon>
        <taxon>Xanthophyceae</taxon>
        <taxon>Tribonematales</taxon>
        <taxon>Tribonemataceae</taxon>
        <taxon>Tribonema</taxon>
    </lineage>
</organism>
<dbReference type="InterPro" id="IPR035902">
    <property type="entry name" value="Nuc_phospho_transferase"/>
</dbReference>
<comment type="pathway">
    <text evidence="1">Amino-acid biosynthesis; L-tryptophan biosynthesis; L-tryptophan from chorismate: step 2/5.</text>
</comment>
<keyword evidence="3" id="KW-0028">Amino-acid biosynthesis</keyword>
<proteinExistence type="inferred from homology"/>
<comment type="similarity">
    <text evidence="8">Belongs to the anthranilate phosphoribosyltransferase family.</text>
</comment>
<dbReference type="PANTHER" id="PTHR43285:SF2">
    <property type="entry name" value="ANTHRANILATE PHOSPHORIBOSYLTRANSFERASE"/>
    <property type="match status" value="1"/>
</dbReference>
<dbReference type="Pfam" id="PF00591">
    <property type="entry name" value="Glycos_transf_3"/>
    <property type="match status" value="1"/>
</dbReference>
<protein>
    <recommendedName>
        <fullName evidence="2">anthranilate phosphoribosyltransferase</fullName>
        <ecNumber evidence="2">2.4.2.18</ecNumber>
    </recommendedName>
</protein>
<dbReference type="HAMAP" id="MF_00211">
    <property type="entry name" value="TrpD"/>
    <property type="match status" value="1"/>
</dbReference>
<feature type="chain" id="PRO_5032803347" description="anthranilate phosphoribosyltransferase" evidence="9">
    <location>
        <begin position="29"/>
        <end position="409"/>
    </location>
</feature>
<dbReference type="FunFam" id="3.40.1030.10:FF:000002">
    <property type="entry name" value="Anthranilate phosphoribosyltransferase"/>
    <property type="match status" value="1"/>
</dbReference>
<name>A0A835ZCJ6_9STRA</name>
<evidence type="ECO:0000313" key="13">
    <source>
        <dbReference type="Proteomes" id="UP000664859"/>
    </source>
</evidence>
<dbReference type="OrthoDB" id="427800at2759"/>
<evidence type="ECO:0000256" key="9">
    <source>
        <dbReference type="SAM" id="SignalP"/>
    </source>
</evidence>
<evidence type="ECO:0000256" key="5">
    <source>
        <dbReference type="ARBA" id="ARBA00022679"/>
    </source>
</evidence>
<dbReference type="NCBIfam" id="TIGR01245">
    <property type="entry name" value="trpD"/>
    <property type="match status" value="1"/>
</dbReference>
<evidence type="ECO:0000313" key="12">
    <source>
        <dbReference type="EMBL" id="KAG5191205.1"/>
    </source>
</evidence>
<evidence type="ECO:0000256" key="3">
    <source>
        <dbReference type="ARBA" id="ARBA00022605"/>
    </source>
</evidence>
<gene>
    <name evidence="12" type="ORF">JKP88DRAFT_271322</name>
</gene>
<keyword evidence="9" id="KW-0732">Signal</keyword>
<dbReference type="SUPFAM" id="SSF52418">
    <property type="entry name" value="Nucleoside phosphorylase/phosphoribosyltransferase catalytic domain"/>
    <property type="match status" value="1"/>
</dbReference>
<dbReference type="PANTHER" id="PTHR43285">
    <property type="entry name" value="ANTHRANILATE PHOSPHORIBOSYLTRANSFERASE"/>
    <property type="match status" value="1"/>
</dbReference>
<keyword evidence="13" id="KW-1185">Reference proteome</keyword>
<feature type="domain" description="Glycosyl transferase family 3 N-terminal" evidence="11">
    <location>
        <begin position="62"/>
        <end position="124"/>
    </location>
</feature>
<evidence type="ECO:0000256" key="2">
    <source>
        <dbReference type="ARBA" id="ARBA00011948"/>
    </source>
</evidence>
<keyword evidence="7" id="KW-0057">Aromatic amino acid biosynthesis</keyword>
<evidence type="ECO:0000256" key="6">
    <source>
        <dbReference type="ARBA" id="ARBA00022822"/>
    </source>
</evidence>
<dbReference type="Proteomes" id="UP000664859">
    <property type="component" value="Unassembled WGS sequence"/>
</dbReference>
<evidence type="ECO:0000259" key="11">
    <source>
        <dbReference type="Pfam" id="PF02885"/>
    </source>
</evidence>
<evidence type="ECO:0000256" key="8">
    <source>
        <dbReference type="ARBA" id="ARBA00061500"/>
    </source>
</evidence>
<evidence type="ECO:0000259" key="10">
    <source>
        <dbReference type="Pfam" id="PF00591"/>
    </source>
</evidence>
<sequence length="409" mass="42840">MAAAVGMQRRRCAVAMAVVCAAAVPARAFMGAQPHIGATLRSSVLAQARHQRPPARLHSSLKPYLEKLIAGQDLAAADTEDAWVQIMQGAAPTEQVAALLCLLRAKGETSTELAGCVRGMKASCVPVHVDGALLDIVGTGGDGADTINVSTASAVLAAAAGARVCKFGNRSVSSMCGSADVLEALGISVELTPTQVERCCQEAGVAFMYAPTHYPAMKNVAPVRKALGVRTAFNILGPMTSPAGAQHVVIGVFQDELMPLMAGALREVGYVERGVIVHGCGLDEVSPLGASHIIELRNTAPPGEPKMYETTEYTLDPLDYGFPRCTIDDLKGGDRDENARLFRETLAGGARRDAKRDAVVLNAGMGLYVYGAAPTLEAAFALARETLEAGGAARKLEEWIAASKRVCSQ</sequence>
<keyword evidence="6" id="KW-0822">Tryptophan biosynthesis</keyword>
<dbReference type="Pfam" id="PF02885">
    <property type="entry name" value="Glycos_trans_3N"/>
    <property type="match status" value="1"/>
</dbReference>
<keyword evidence="5 12" id="KW-0808">Transferase</keyword>
<dbReference type="AlphaFoldDB" id="A0A835ZCJ6"/>
<dbReference type="GO" id="GO:0000162">
    <property type="term" value="P:L-tryptophan biosynthetic process"/>
    <property type="evidence" value="ECO:0007669"/>
    <property type="project" value="UniProtKB-KW"/>
</dbReference>